<sequence>MSPLKNISEYNMDSQKKTLDFFRSMVQTKSYPLVIRR</sequence>
<accession>I3T2Q0</accession>
<protein>
    <submittedName>
        <fullName evidence="1">Uncharacterized protein</fullName>
    </submittedName>
</protein>
<dbReference type="EMBL" id="BT146998">
    <property type="protein sequence ID" value="AFK46792.1"/>
    <property type="molecule type" value="mRNA"/>
</dbReference>
<organism evidence="1">
    <name type="scientific">Medicago truncatula</name>
    <name type="common">Barrel medic</name>
    <name type="synonym">Medicago tribuloides</name>
    <dbReference type="NCBI Taxonomy" id="3880"/>
    <lineage>
        <taxon>Eukaryota</taxon>
        <taxon>Viridiplantae</taxon>
        <taxon>Streptophyta</taxon>
        <taxon>Embryophyta</taxon>
        <taxon>Tracheophyta</taxon>
        <taxon>Spermatophyta</taxon>
        <taxon>Magnoliopsida</taxon>
        <taxon>eudicotyledons</taxon>
        <taxon>Gunneridae</taxon>
        <taxon>Pentapetalae</taxon>
        <taxon>rosids</taxon>
        <taxon>fabids</taxon>
        <taxon>Fabales</taxon>
        <taxon>Fabaceae</taxon>
        <taxon>Papilionoideae</taxon>
        <taxon>50 kb inversion clade</taxon>
        <taxon>NPAAA clade</taxon>
        <taxon>Hologalegina</taxon>
        <taxon>IRL clade</taxon>
        <taxon>Trifolieae</taxon>
        <taxon>Medicago</taxon>
    </lineage>
</organism>
<reference evidence="1" key="1">
    <citation type="submission" date="2012-05" db="EMBL/GenBank/DDBJ databases">
        <authorList>
            <person name="Krishnakumar V."/>
            <person name="Cheung F."/>
            <person name="Xiao Y."/>
            <person name="Chan A."/>
            <person name="Moskal W.A."/>
            <person name="Town C.D."/>
        </authorList>
    </citation>
    <scope>NUCLEOTIDE SEQUENCE</scope>
</reference>
<dbReference type="AlphaFoldDB" id="I3T2Q0"/>
<name>I3T2Q0_MEDTR</name>
<proteinExistence type="evidence at transcript level"/>
<evidence type="ECO:0000313" key="1">
    <source>
        <dbReference type="EMBL" id="AFK46792.1"/>
    </source>
</evidence>